<reference evidence="2 3" key="1">
    <citation type="journal article" date="2018" name="PLoS Genet.">
        <title>Population sequencing reveals clonal diversity and ancestral inbreeding in the grapevine cultivar Chardonnay.</title>
        <authorList>
            <person name="Roach M.J."/>
            <person name="Johnson D.L."/>
            <person name="Bohlmann J."/>
            <person name="van Vuuren H.J."/>
            <person name="Jones S.J."/>
            <person name="Pretorius I.S."/>
            <person name="Schmidt S.A."/>
            <person name="Borneman A.R."/>
        </authorList>
    </citation>
    <scope>NUCLEOTIDE SEQUENCE [LARGE SCALE GENOMIC DNA]</scope>
    <source>
        <strain evidence="3">cv. Chardonnay</strain>
        <tissue evidence="2">Leaf</tissue>
    </source>
</reference>
<evidence type="ECO:0000313" key="3">
    <source>
        <dbReference type="Proteomes" id="UP000288805"/>
    </source>
</evidence>
<keyword evidence="1" id="KW-1133">Transmembrane helix</keyword>
<dbReference type="AlphaFoldDB" id="A0A438G4P4"/>
<proteinExistence type="predicted"/>
<name>A0A438G4P4_VITVI</name>
<feature type="transmembrane region" description="Helical" evidence="1">
    <location>
        <begin position="61"/>
        <end position="82"/>
    </location>
</feature>
<evidence type="ECO:0000256" key="1">
    <source>
        <dbReference type="SAM" id="Phobius"/>
    </source>
</evidence>
<comment type="caution">
    <text evidence="2">The sequence shown here is derived from an EMBL/GenBank/DDBJ whole genome shotgun (WGS) entry which is preliminary data.</text>
</comment>
<dbReference type="PANTHER" id="PTHR34809">
    <property type="entry name" value="MALTOSE EXCESS PROTEIN 1, CHLOROPLASTIC-RELATED"/>
    <property type="match status" value="1"/>
</dbReference>
<keyword evidence="1" id="KW-0472">Membrane</keyword>
<dbReference type="Proteomes" id="UP000288805">
    <property type="component" value="Unassembled WGS sequence"/>
</dbReference>
<dbReference type="PANTHER" id="PTHR34809:SF1">
    <property type="entry name" value="MALTOSE EXCESS PROTEIN 1, CHLOROPLASTIC-RELATED"/>
    <property type="match status" value="1"/>
</dbReference>
<dbReference type="InterPro" id="IPR034628">
    <property type="entry name" value="MEX1/MEX1-like"/>
</dbReference>
<gene>
    <name evidence="2" type="primary">Os04g0602400_0</name>
    <name evidence="2" type="ORF">CK203_062490</name>
</gene>
<sequence length="88" mass="10044">MLHPFKLDAAKICRHGLENFQRKGSNLLEQYLDGLLHFSSCGCQFSQMMTNFLSPENIKGLSAFSMLLAMIGNGLMIPRALFIRDFMW</sequence>
<evidence type="ECO:0000313" key="2">
    <source>
        <dbReference type="EMBL" id="RVW67182.1"/>
    </source>
</evidence>
<accession>A0A438G4P4</accession>
<dbReference type="EMBL" id="QGNW01000599">
    <property type="protein sequence ID" value="RVW67182.1"/>
    <property type="molecule type" value="Genomic_DNA"/>
</dbReference>
<organism evidence="2 3">
    <name type="scientific">Vitis vinifera</name>
    <name type="common">Grape</name>
    <dbReference type="NCBI Taxonomy" id="29760"/>
    <lineage>
        <taxon>Eukaryota</taxon>
        <taxon>Viridiplantae</taxon>
        <taxon>Streptophyta</taxon>
        <taxon>Embryophyta</taxon>
        <taxon>Tracheophyta</taxon>
        <taxon>Spermatophyta</taxon>
        <taxon>Magnoliopsida</taxon>
        <taxon>eudicotyledons</taxon>
        <taxon>Gunneridae</taxon>
        <taxon>Pentapetalae</taxon>
        <taxon>rosids</taxon>
        <taxon>Vitales</taxon>
        <taxon>Vitaceae</taxon>
        <taxon>Viteae</taxon>
        <taxon>Vitis</taxon>
    </lineage>
</organism>
<protein>
    <submittedName>
        <fullName evidence="2">Maltose excess protein 1-like, chloroplastic</fullName>
    </submittedName>
</protein>
<keyword evidence="1" id="KW-0812">Transmembrane</keyword>